<dbReference type="FunFam" id="1.10.238.10:FF:000178">
    <property type="entry name" value="Calmodulin-2 A"/>
    <property type="match status" value="1"/>
</dbReference>
<reference evidence="6" key="2">
    <citation type="submission" date="2019-06" db="EMBL/GenBank/DDBJ databases">
        <title>Genomics analysis of Aphanomyces spp. identifies a new class of oomycete effector associated with host adaptation.</title>
        <authorList>
            <person name="Gaulin E."/>
        </authorList>
    </citation>
    <scope>NUCLEOTIDE SEQUENCE</scope>
    <source>
        <strain evidence="6">CBS 578.67</strain>
    </source>
</reference>
<dbReference type="Pfam" id="PF13499">
    <property type="entry name" value="EF-hand_7"/>
    <property type="match status" value="1"/>
</dbReference>
<feature type="domain" description="EF-hand" evidence="5">
    <location>
        <begin position="134"/>
        <end position="169"/>
    </location>
</feature>
<sequence length="392" mass="44612">MSNLGVETLHAHVQELHKERRKPRFHHHHGPVDRAQARLDFEQERDLWWRHAAKAETTSEKTHDGFNLKQLEKELRLSEEREWMKKHKKERTFEFTIAEKKILREWFDLLDMDHSGTVTTDELQEMLLTLGLAFTTDETLRIIRTIDADGSGCVDFDEFIMALTPQAHRTTRQRLDELDQSSSFTGLKKSMEAQSQGLLDAKTHVSIERRRFLVDAIMMTDDRAGAATDGMMDAALIEAVDKQDKRHKHGRVQTAATNAIAGGAREASSPTKQRLHGLEDVIARNARARREAKMGGALADERRRKDELQAEAKQEVVRRLAARQRFRLAGGLTASRSERHMPLATTTIKEKVDDVFDEADDEVDDDDGASRRRSAVSSVMRRSSSVANFPDG</sequence>
<dbReference type="SUPFAM" id="SSF47473">
    <property type="entry name" value="EF-hand"/>
    <property type="match status" value="1"/>
</dbReference>
<feature type="compositionally biased region" description="Acidic residues" evidence="4">
    <location>
        <begin position="355"/>
        <end position="367"/>
    </location>
</feature>
<dbReference type="AlphaFoldDB" id="A0A485L9R4"/>
<protein>
    <submittedName>
        <fullName evidence="7">Aste57867_18174 protein</fullName>
    </submittedName>
</protein>
<evidence type="ECO:0000256" key="1">
    <source>
        <dbReference type="ARBA" id="ARBA00005253"/>
    </source>
</evidence>
<dbReference type="PROSITE" id="PS00018">
    <property type="entry name" value="EF_HAND_1"/>
    <property type="match status" value="2"/>
</dbReference>
<keyword evidence="2" id="KW-0677">Repeat</keyword>
<dbReference type="GO" id="GO:0005509">
    <property type="term" value="F:calcium ion binding"/>
    <property type="evidence" value="ECO:0007669"/>
    <property type="project" value="InterPro"/>
</dbReference>
<dbReference type="PROSITE" id="PS50222">
    <property type="entry name" value="EF_HAND_2"/>
    <property type="match status" value="2"/>
</dbReference>
<feature type="region of interest" description="Disordered" evidence="4">
    <location>
        <begin position="349"/>
        <end position="392"/>
    </location>
</feature>
<dbReference type="InterPro" id="IPR018247">
    <property type="entry name" value="EF_Hand_1_Ca_BS"/>
</dbReference>
<dbReference type="PANTHER" id="PTHR47500">
    <property type="entry name" value="EF-HAND CALCIUM-BINDING DOMAIN-CONTAINING PROTEIN"/>
    <property type="match status" value="1"/>
</dbReference>
<proteinExistence type="inferred from homology"/>
<gene>
    <name evidence="7" type="primary">Aste57867_18174</name>
    <name evidence="6" type="ORF">As57867_018112</name>
    <name evidence="7" type="ORF">ASTE57867_18174</name>
</gene>
<evidence type="ECO:0000256" key="3">
    <source>
        <dbReference type="ARBA" id="ARBA00022837"/>
    </source>
</evidence>
<dbReference type="OrthoDB" id="418595at2759"/>
<dbReference type="InterPro" id="IPR043520">
    <property type="entry name" value="SPT21"/>
</dbReference>
<evidence type="ECO:0000313" key="8">
    <source>
        <dbReference type="Proteomes" id="UP000332933"/>
    </source>
</evidence>
<evidence type="ECO:0000256" key="2">
    <source>
        <dbReference type="ARBA" id="ARBA00022737"/>
    </source>
</evidence>
<evidence type="ECO:0000313" key="7">
    <source>
        <dbReference type="EMBL" id="VFT94912.1"/>
    </source>
</evidence>
<evidence type="ECO:0000256" key="4">
    <source>
        <dbReference type="SAM" id="MobiDB-lite"/>
    </source>
</evidence>
<dbReference type="InterPro" id="IPR011992">
    <property type="entry name" value="EF-hand-dom_pair"/>
</dbReference>
<dbReference type="EMBL" id="CAADRA010006399">
    <property type="protein sequence ID" value="VFT94912.1"/>
    <property type="molecule type" value="Genomic_DNA"/>
</dbReference>
<dbReference type="GO" id="GO:0043226">
    <property type="term" value="C:organelle"/>
    <property type="evidence" value="ECO:0007669"/>
    <property type="project" value="UniProtKB-ARBA"/>
</dbReference>
<feature type="domain" description="EF-hand" evidence="5">
    <location>
        <begin position="98"/>
        <end position="133"/>
    </location>
</feature>
<feature type="compositionally biased region" description="Low complexity" evidence="4">
    <location>
        <begin position="375"/>
        <end position="392"/>
    </location>
</feature>
<dbReference type="CDD" id="cd00051">
    <property type="entry name" value="EFh"/>
    <property type="match status" value="1"/>
</dbReference>
<dbReference type="Proteomes" id="UP000332933">
    <property type="component" value="Unassembled WGS sequence"/>
</dbReference>
<dbReference type="Gene3D" id="1.10.238.10">
    <property type="entry name" value="EF-hand"/>
    <property type="match status" value="1"/>
</dbReference>
<reference evidence="7 8" key="1">
    <citation type="submission" date="2019-03" db="EMBL/GenBank/DDBJ databases">
        <authorList>
            <person name="Gaulin E."/>
            <person name="Dumas B."/>
        </authorList>
    </citation>
    <scope>NUCLEOTIDE SEQUENCE [LARGE SCALE GENOMIC DNA]</scope>
    <source>
        <strain evidence="7">CBS 568.67</strain>
    </source>
</reference>
<dbReference type="PANTHER" id="PTHR47500:SF3">
    <property type="entry name" value="EF-HAND DOMAIN-CONTAINING PROTEIN"/>
    <property type="match status" value="1"/>
</dbReference>
<comment type="similarity">
    <text evidence="1">Belongs to the centrin family.</text>
</comment>
<evidence type="ECO:0000313" key="6">
    <source>
        <dbReference type="EMBL" id="KAF0690442.1"/>
    </source>
</evidence>
<evidence type="ECO:0000259" key="5">
    <source>
        <dbReference type="PROSITE" id="PS50222"/>
    </source>
</evidence>
<keyword evidence="8" id="KW-1185">Reference proteome</keyword>
<dbReference type="InterPro" id="IPR002048">
    <property type="entry name" value="EF_hand_dom"/>
</dbReference>
<dbReference type="SMART" id="SM00054">
    <property type="entry name" value="EFh"/>
    <property type="match status" value="2"/>
</dbReference>
<organism evidence="7 8">
    <name type="scientific">Aphanomyces stellatus</name>
    <dbReference type="NCBI Taxonomy" id="120398"/>
    <lineage>
        <taxon>Eukaryota</taxon>
        <taxon>Sar</taxon>
        <taxon>Stramenopiles</taxon>
        <taxon>Oomycota</taxon>
        <taxon>Saprolegniomycetes</taxon>
        <taxon>Saprolegniales</taxon>
        <taxon>Verrucalvaceae</taxon>
        <taxon>Aphanomyces</taxon>
    </lineage>
</organism>
<name>A0A485L9R4_9STRA</name>
<dbReference type="EMBL" id="VJMH01006378">
    <property type="protein sequence ID" value="KAF0690442.1"/>
    <property type="molecule type" value="Genomic_DNA"/>
</dbReference>
<accession>A0A485L9R4</accession>
<keyword evidence="3" id="KW-0106">Calcium</keyword>